<dbReference type="NCBIfam" id="TIGR00460">
    <property type="entry name" value="fmt"/>
    <property type="match status" value="1"/>
</dbReference>
<keyword evidence="4 5" id="KW-0648">Protein biosynthesis</keyword>
<dbReference type="GO" id="GO:0004479">
    <property type="term" value="F:methionyl-tRNA formyltransferase activity"/>
    <property type="evidence" value="ECO:0007669"/>
    <property type="project" value="UniProtKB-UniRule"/>
</dbReference>
<dbReference type="InterPro" id="IPR002376">
    <property type="entry name" value="Formyl_transf_N"/>
</dbReference>
<dbReference type="PANTHER" id="PTHR11138">
    <property type="entry name" value="METHIONYL-TRNA FORMYLTRANSFERASE"/>
    <property type="match status" value="1"/>
</dbReference>
<dbReference type="SUPFAM" id="SSF50486">
    <property type="entry name" value="FMT C-terminal domain-like"/>
    <property type="match status" value="1"/>
</dbReference>
<dbReference type="InterPro" id="IPR011034">
    <property type="entry name" value="Formyl_transferase-like_C_sf"/>
</dbReference>
<comment type="similarity">
    <text evidence="1 5">Belongs to the Fmt family.</text>
</comment>
<dbReference type="InterPro" id="IPR044135">
    <property type="entry name" value="Met-tRNA-FMT_C"/>
</dbReference>
<comment type="caution">
    <text evidence="6">The sequence shown here is derived from an EMBL/GenBank/DDBJ whole genome shotgun (WGS) entry which is preliminary data.</text>
</comment>
<keyword evidence="3 5" id="KW-0808">Transferase</keyword>
<dbReference type="Pfam" id="PF02911">
    <property type="entry name" value="Formyl_trans_C"/>
    <property type="match status" value="1"/>
</dbReference>
<dbReference type="GO" id="GO:0005829">
    <property type="term" value="C:cytosol"/>
    <property type="evidence" value="ECO:0007669"/>
    <property type="project" value="TreeGrafter"/>
</dbReference>
<dbReference type="HAMAP" id="MF_00182">
    <property type="entry name" value="Formyl_trans"/>
    <property type="match status" value="1"/>
</dbReference>
<dbReference type="Gene3D" id="3.40.50.12230">
    <property type="match status" value="1"/>
</dbReference>
<accession>A0A1C0AMX7</accession>
<dbReference type="EC" id="2.1.2.9" evidence="2 5"/>
<evidence type="ECO:0000256" key="4">
    <source>
        <dbReference type="ARBA" id="ARBA00022917"/>
    </source>
</evidence>
<evidence type="ECO:0000313" key="7">
    <source>
        <dbReference type="Proteomes" id="UP000093501"/>
    </source>
</evidence>
<dbReference type="Pfam" id="PF00551">
    <property type="entry name" value="Formyl_trans_N"/>
    <property type="match status" value="1"/>
</dbReference>
<dbReference type="FunFam" id="3.40.50.12230:FF:000001">
    <property type="entry name" value="Methionyl-tRNA formyltransferase"/>
    <property type="match status" value="1"/>
</dbReference>
<comment type="catalytic activity">
    <reaction evidence="5">
        <text>L-methionyl-tRNA(fMet) + (6R)-10-formyltetrahydrofolate = N-formyl-L-methionyl-tRNA(fMet) + (6S)-5,6,7,8-tetrahydrofolate + H(+)</text>
        <dbReference type="Rhea" id="RHEA:24380"/>
        <dbReference type="Rhea" id="RHEA-COMP:9952"/>
        <dbReference type="Rhea" id="RHEA-COMP:9953"/>
        <dbReference type="ChEBI" id="CHEBI:15378"/>
        <dbReference type="ChEBI" id="CHEBI:57453"/>
        <dbReference type="ChEBI" id="CHEBI:78530"/>
        <dbReference type="ChEBI" id="CHEBI:78844"/>
        <dbReference type="ChEBI" id="CHEBI:195366"/>
        <dbReference type="EC" id="2.1.2.9"/>
    </reaction>
</comment>
<evidence type="ECO:0000256" key="3">
    <source>
        <dbReference type="ARBA" id="ARBA00022679"/>
    </source>
</evidence>
<comment type="function">
    <text evidence="5">Attaches a formyl group to the free amino group of methionyl-tRNA(fMet). The formyl group appears to play a dual role in the initiator identity of N-formylmethionyl-tRNA by promoting its recognition by IF2 and preventing the misappropriation of this tRNA by the elongation apparatus.</text>
</comment>
<evidence type="ECO:0000313" key="6">
    <source>
        <dbReference type="EMBL" id="OCL34701.1"/>
    </source>
</evidence>
<dbReference type="RefSeq" id="WP_068751383.1">
    <property type="nucleotide sequence ID" value="NZ_LR214441.1"/>
</dbReference>
<dbReference type="EMBL" id="MBQD01000020">
    <property type="protein sequence ID" value="OCL34701.1"/>
    <property type="molecule type" value="Genomic_DNA"/>
</dbReference>
<dbReference type="InterPro" id="IPR041711">
    <property type="entry name" value="Met-tRNA-FMT_N"/>
</dbReference>
<dbReference type="SUPFAM" id="SSF53328">
    <property type="entry name" value="Formyltransferase"/>
    <property type="match status" value="1"/>
</dbReference>
<dbReference type="InterPro" id="IPR036477">
    <property type="entry name" value="Formyl_transf_N_sf"/>
</dbReference>
<evidence type="ECO:0000256" key="5">
    <source>
        <dbReference type="HAMAP-Rule" id="MF_00182"/>
    </source>
</evidence>
<proteinExistence type="inferred from homology"/>
<reference evidence="7" key="1">
    <citation type="submission" date="2016-07" db="EMBL/GenBank/DDBJ databases">
        <authorList>
            <person name="Florea S."/>
            <person name="Webb J.S."/>
            <person name="Jaromczyk J."/>
            <person name="Schardl C.L."/>
        </authorList>
    </citation>
    <scope>NUCLEOTIDE SEQUENCE [LARGE SCALE GENOMIC DNA]</scope>
    <source>
        <strain evidence="7">IPBSL-7</strain>
    </source>
</reference>
<sequence length="303" mass="32118">MRIVFAGTPEVALPSLEALLRSAHEVVAVVTRPDAPAGRGRRLTPSPVAARAMELGLEVLTPAHPRDPGFQDRLREIAPEACAVVAYGALLPQTALDIPAHGWINLHFSLLPRWRGAAPVQRAIMAGDDLIGTACFRIVRELDAGDVYSMESRPLPEATAGEVLAMLADSGAAQLVATMDMVAEGREPTPQPADGVTVAPKITVEEARIDWARPADELRRHILACSPDPGAWCEVSGQRLKVFRARAAEPAELAPGELAVTRSAVAVGTGEGTLELLEVQAAGKRRMPAADWARALPTGTVLS</sequence>
<keyword evidence="7" id="KW-1185">Reference proteome</keyword>
<evidence type="ECO:0000256" key="1">
    <source>
        <dbReference type="ARBA" id="ARBA00010699"/>
    </source>
</evidence>
<evidence type="ECO:0000256" key="2">
    <source>
        <dbReference type="ARBA" id="ARBA00012261"/>
    </source>
</evidence>
<dbReference type="CDD" id="cd08646">
    <property type="entry name" value="FMT_core_Met-tRNA-FMT_N"/>
    <property type="match status" value="1"/>
</dbReference>
<feature type="binding site" evidence="5">
    <location>
        <begin position="109"/>
        <end position="112"/>
    </location>
    <ligand>
        <name>(6S)-5,6,7,8-tetrahydrofolate</name>
        <dbReference type="ChEBI" id="CHEBI:57453"/>
    </ligand>
</feature>
<protein>
    <recommendedName>
        <fullName evidence="2 5">Methionyl-tRNA formyltransferase</fullName>
        <ecNumber evidence="2 5">2.1.2.9</ecNumber>
    </recommendedName>
</protein>
<name>A0A1C0AMX7_9ACTN</name>
<dbReference type="PANTHER" id="PTHR11138:SF5">
    <property type="entry name" value="METHIONYL-TRNA FORMYLTRANSFERASE, MITOCHONDRIAL"/>
    <property type="match status" value="1"/>
</dbReference>
<dbReference type="AlphaFoldDB" id="A0A1C0AMX7"/>
<dbReference type="InterPro" id="IPR005793">
    <property type="entry name" value="Formyl_trans_C"/>
</dbReference>
<dbReference type="CDD" id="cd08704">
    <property type="entry name" value="Met_tRNA_FMT_C"/>
    <property type="match status" value="1"/>
</dbReference>
<dbReference type="Proteomes" id="UP000093501">
    <property type="component" value="Unassembled WGS sequence"/>
</dbReference>
<dbReference type="InterPro" id="IPR005794">
    <property type="entry name" value="Fmt"/>
</dbReference>
<organism evidence="6 7">
    <name type="scientific">Tessaracoccus lapidicaptus</name>
    <dbReference type="NCBI Taxonomy" id="1427523"/>
    <lineage>
        <taxon>Bacteria</taxon>
        <taxon>Bacillati</taxon>
        <taxon>Actinomycetota</taxon>
        <taxon>Actinomycetes</taxon>
        <taxon>Propionibacteriales</taxon>
        <taxon>Propionibacteriaceae</taxon>
        <taxon>Tessaracoccus</taxon>
    </lineage>
</organism>
<gene>
    <name evidence="5" type="primary">fmt</name>
    <name evidence="6" type="ORF">BCR15_03175</name>
</gene>